<dbReference type="Proteomes" id="UP001165082">
    <property type="component" value="Unassembled WGS sequence"/>
</dbReference>
<evidence type="ECO:0000256" key="1">
    <source>
        <dbReference type="SAM" id="Coils"/>
    </source>
</evidence>
<feature type="compositionally biased region" description="Basic residues" evidence="2">
    <location>
        <begin position="11"/>
        <end position="21"/>
    </location>
</feature>
<keyword evidence="4" id="KW-1185">Reference proteome</keyword>
<feature type="compositionally biased region" description="Pro residues" evidence="2">
    <location>
        <begin position="529"/>
        <end position="549"/>
    </location>
</feature>
<comment type="caution">
    <text evidence="3">The sequence shown here is derived from an EMBL/GenBank/DDBJ whole genome shotgun (WGS) entry which is preliminary data.</text>
</comment>
<evidence type="ECO:0000313" key="3">
    <source>
        <dbReference type="EMBL" id="GMH70082.1"/>
    </source>
</evidence>
<feature type="region of interest" description="Disordered" evidence="2">
    <location>
        <begin position="515"/>
        <end position="588"/>
    </location>
</feature>
<keyword evidence="1" id="KW-0175">Coiled coil</keyword>
<evidence type="ECO:0000256" key="2">
    <source>
        <dbReference type="SAM" id="MobiDB-lite"/>
    </source>
</evidence>
<evidence type="ECO:0000313" key="4">
    <source>
        <dbReference type="Proteomes" id="UP001165082"/>
    </source>
</evidence>
<accession>A0A9W7E8Q8</accession>
<reference evidence="3" key="1">
    <citation type="submission" date="2022-07" db="EMBL/GenBank/DDBJ databases">
        <title>Genome analysis of Parmales, a sister group of diatoms, reveals the evolutionary specialization of diatoms from phago-mixotrophs to photoautotrophs.</title>
        <authorList>
            <person name="Ban H."/>
            <person name="Sato S."/>
            <person name="Yoshikawa S."/>
            <person name="Kazumasa Y."/>
            <person name="Nakamura Y."/>
            <person name="Ichinomiya M."/>
            <person name="Saitoh K."/>
            <person name="Sato N."/>
            <person name="Blanc-Mathieu R."/>
            <person name="Endo H."/>
            <person name="Kuwata A."/>
            <person name="Ogata H."/>
        </authorList>
    </citation>
    <scope>NUCLEOTIDE SEQUENCE</scope>
</reference>
<feature type="region of interest" description="Disordered" evidence="2">
    <location>
        <begin position="1"/>
        <end position="101"/>
    </location>
</feature>
<organism evidence="3 4">
    <name type="scientific">Triparma retinervis</name>
    <dbReference type="NCBI Taxonomy" id="2557542"/>
    <lineage>
        <taxon>Eukaryota</taxon>
        <taxon>Sar</taxon>
        <taxon>Stramenopiles</taxon>
        <taxon>Ochrophyta</taxon>
        <taxon>Bolidophyceae</taxon>
        <taxon>Parmales</taxon>
        <taxon>Triparmaceae</taxon>
        <taxon>Triparma</taxon>
    </lineage>
</organism>
<feature type="compositionally biased region" description="Low complexity" evidence="2">
    <location>
        <begin position="22"/>
        <end position="39"/>
    </location>
</feature>
<feature type="compositionally biased region" description="Low complexity" evidence="2">
    <location>
        <begin position="258"/>
        <end position="276"/>
    </location>
</feature>
<feature type="region of interest" description="Disordered" evidence="2">
    <location>
        <begin position="239"/>
        <end position="281"/>
    </location>
</feature>
<sequence>MQSTISDTVHHQPKGAHKGSHSKSPTRASAPSPSPISISVELNKQQKHIHDLQQHRKKRASERVSSPKISAPSLSKAASSEREDFATNVRGSMLNRQYETPESIKRDRDRLLKEKQQWLTHVKKENDILMSLLHDVRLGKSKVQLQMDALTEERNEIKTLKMDSVVHHFERILSELPLGERGTFKRDAEPLENQHRTAAQERAIQELVAAIRGTEEHFLQGGDITLKVHELKTMAEGINNTAEDTSGDDESTTKKSVDSSSSSAADMPNNQNNPNQSRSAAKRTSMFGLRKGISFKMNSTANVIAAMTNQQKEMDVTVRELEEEKDKWKQEYVSLRRKMMKMKVINAITKIGRDAASQNGQAAQLNFQRSTDFVIPDGTKGWDSLPPKWKSMASRCLKQHIKTRMSEHVRTQWVEEKLCNTIIMETSDHMQDIFGHMLYTTASSLAGRMASESNMQHLCEAVLNSLAMERELYPLLTMYLTYASDSPYVEKREEEEEENESAIEEEIKELEEIEERISQGSISLAGSSAPPPSAAPVHRPPPRAVPQPSAPATAAQRRASRRESFNPDTKFEVPQGDEYLYEGMGGLD</sequence>
<protein>
    <submittedName>
        <fullName evidence="3">Uncharacterized protein</fullName>
    </submittedName>
</protein>
<dbReference type="AlphaFoldDB" id="A0A9W7E8Q8"/>
<dbReference type="EMBL" id="BRXZ01002782">
    <property type="protein sequence ID" value="GMH70082.1"/>
    <property type="molecule type" value="Genomic_DNA"/>
</dbReference>
<proteinExistence type="predicted"/>
<name>A0A9W7E8Q8_9STRA</name>
<dbReference type="OrthoDB" id="203800at2759"/>
<feature type="coiled-coil region" evidence="1">
    <location>
        <begin position="304"/>
        <end position="338"/>
    </location>
</feature>
<feature type="compositionally biased region" description="Polar residues" evidence="2">
    <location>
        <begin position="63"/>
        <end position="78"/>
    </location>
</feature>
<gene>
    <name evidence="3" type="ORF">TrRE_jg13190</name>
</gene>
<feature type="compositionally biased region" description="Basic and acidic residues" evidence="2">
    <location>
        <begin position="561"/>
        <end position="571"/>
    </location>
</feature>